<evidence type="ECO:0000256" key="2">
    <source>
        <dbReference type="ARBA" id="ARBA00022737"/>
    </source>
</evidence>
<proteinExistence type="predicted"/>
<accession>A0ABX2ESG0</accession>
<dbReference type="EMBL" id="JABRWJ010000012">
    <property type="protein sequence ID" value="NRF71426.1"/>
    <property type="molecule type" value="Genomic_DNA"/>
</dbReference>
<keyword evidence="2" id="KW-0677">Repeat</keyword>
<evidence type="ECO:0000256" key="4">
    <source>
        <dbReference type="SAM" id="MobiDB-lite"/>
    </source>
</evidence>
<sequence>MHAAGVPAGIVPRGLALIRVLGSWLARGLARLLGQAGPLACCWAILLASFAPHSLAANHSAWVLTHSQLYQIDAVTRSLVRTIPVTGTAIAADIHGGVWLTTSTAVKRIDGSGAMQIDLPMALPHMMHHVSLATDPSDGSVWLSYIATSPEGGPYNNRLVHVGTSGAVLSSTTFSIPSSSRAYLAVGFDGAVFALSDRTLVRFTAQGVESARTTLSLRNGVAIDASEAPVLDALGSALWYRPSPGSASSGCGTVATLARINLNDLAQAPTELGHCNAMPMVDTPTGEVWTVRPGKNLSRLSASGAVLSSVTFAAQYESRVVARDARSGEIWMLTRSGGVYVLATNGVVLAQIAGPNVGAISLPPFQFVPTLDLLAPPAQTTTNTTPTFTLGYGTHCFGVPCALPADRLGNFQLTAVLDGVSIANGFTYDAATRQANHVPSAAMAEGVHQFNAKITDRFGRESNGVASSITIDRLPPSVQGLSPPNNARFNQPSITVSGQIGEPGAVTLGAVTQQGPTFNFGVGLTPGANQLSLTATDAAGNSGQTPLTYHYLTVAISSPTDGATVSTPSVSVTGIFAGPADTAITVNDAAANISGSNFSANVPLAVGPNTVTVKVTSAGVTASRAIIVTRSSSGGGGSLNPTPNDPTTTTIMGRSTEFLYKGANPIQIGVLPQTIEPKRAAVVRGKVTDATGNPLEGVKVQIHKNATYGHTFTRADGVFDMAVNGGGPLRVSYVKPGFIGVHRNVHVRWQDYAVVDDVVLTALDPLVTTVSLDGAQPMQAARGSVSTDEDGTRRATVLFPQGTTAAMVLANGTQQPLTTLGVRATEFTVGSKGPAAMPAPLDPTTAYTYAAEFSVDEAIAAGATEVRFSKAVPIYVENFIGFPVGGVVPLGYYNRELGVWVPMPNGRIVKVMSVGGGSAALDIDGDGAADSGESLSQLGITAEELSHLSSLYAPGQSLWRVTTTHFTPLDMNWAPPPPGPPPSPPPASRPPGCSGTAPGSIIECHNQVLREEVPIAGTSLALAYSSRDTRTSIGALRTVTVPVVGSPNPLVVEVLLEAHIAGRRFSWKFPASINSTQDIQWDGLDAYGRVVSGAAEMTIRIGYVYKSGYTIPADVPMSFGRPGGGQMDVDVTRTKVTNWTVRRFPLELGRPDQRMGGWTLSDHHHYDPISRTLLLGNGEQRSGDPAHRVGGGGAVLTRVLPLPGEGPIQERATGTIAVTPNGAIYAAHPYGHWPVGPGVPDFLRSGLITEYGFAVRSLSPNSRNPDGYATSMTVDASGFVLFNGFGPIGGSGEAIRLFVVSCGTGNRRSVSVRA</sequence>
<organism evidence="6 7">
    <name type="scientific">Pseudaquabacterium terrae</name>
    <dbReference type="NCBI Taxonomy" id="2732868"/>
    <lineage>
        <taxon>Bacteria</taxon>
        <taxon>Pseudomonadati</taxon>
        <taxon>Pseudomonadota</taxon>
        <taxon>Betaproteobacteria</taxon>
        <taxon>Burkholderiales</taxon>
        <taxon>Sphaerotilaceae</taxon>
        <taxon>Pseudaquabacterium</taxon>
    </lineage>
</organism>
<dbReference type="Pfam" id="PF25020">
    <property type="entry name" value="TTR_TEN1-4"/>
    <property type="match status" value="1"/>
</dbReference>
<keyword evidence="7" id="KW-1185">Reference proteome</keyword>
<protein>
    <recommendedName>
        <fullName evidence="5">Teneurin TTR-like domain-containing protein</fullName>
    </recommendedName>
</protein>
<dbReference type="InterPro" id="IPR008969">
    <property type="entry name" value="CarboxyPept-like_regulatory"/>
</dbReference>
<reference evidence="6 7" key="1">
    <citation type="submission" date="2020-05" db="EMBL/GenBank/DDBJ databases">
        <title>Aquincola sp. isolate from soil.</title>
        <authorList>
            <person name="Han J."/>
            <person name="Kim D.-U."/>
        </authorList>
    </citation>
    <scope>NUCLEOTIDE SEQUENCE [LARGE SCALE GENOMIC DNA]</scope>
    <source>
        <strain evidence="6 7">S2</strain>
    </source>
</reference>
<gene>
    <name evidence="6" type="ORF">HLB44_31015</name>
</gene>
<feature type="domain" description="Teneurin TTR-like" evidence="5">
    <location>
        <begin position="677"/>
        <end position="760"/>
    </location>
</feature>
<dbReference type="SUPFAM" id="SSF49464">
    <property type="entry name" value="Carboxypeptidase regulatory domain-like"/>
    <property type="match status" value="1"/>
</dbReference>
<dbReference type="PANTHER" id="PTHR11219:SF69">
    <property type="entry name" value="TENEURIN-A"/>
    <property type="match status" value="1"/>
</dbReference>
<evidence type="ECO:0000313" key="6">
    <source>
        <dbReference type="EMBL" id="NRF71426.1"/>
    </source>
</evidence>
<dbReference type="InterPro" id="IPR013783">
    <property type="entry name" value="Ig-like_fold"/>
</dbReference>
<dbReference type="Gene3D" id="2.60.40.10">
    <property type="entry name" value="Immunoglobulins"/>
    <property type="match status" value="2"/>
</dbReference>
<name>A0ABX2ESG0_9BURK</name>
<dbReference type="Proteomes" id="UP000737171">
    <property type="component" value="Unassembled WGS sequence"/>
</dbReference>
<comment type="caution">
    <text evidence="6">The sequence shown here is derived from an EMBL/GenBank/DDBJ whole genome shotgun (WGS) entry which is preliminary data.</text>
</comment>
<dbReference type="InterPro" id="IPR056820">
    <property type="entry name" value="TEN_TTR-like"/>
</dbReference>
<dbReference type="PANTHER" id="PTHR11219">
    <property type="entry name" value="TENEURIN AND N-ACETYLGLUCOSAMINE-1-PHOSPHODIESTER ALPHA-N-ACETYLGLUCOSAMINIDASE"/>
    <property type="match status" value="1"/>
</dbReference>
<dbReference type="InterPro" id="IPR051216">
    <property type="entry name" value="Teneurin"/>
</dbReference>
<evidence type="ECO:0000259" key="5">
    <source>
        <dbReference type="Pfam" id="PF25020"/>
    </source>
</evidence>
<feature type="compositionally biased region" description="Pro residues" evidence="4">
    <location>
        <begin position="974"/>
        <end position="989"/>
    </location>
</feature>
<keyword evidence="1" id="KW-0245">EGF-like domain</keyword>
<dbReference type="Gene3D" id="2.60.40.1120">
    <property type="entry name" value="Carboxypeptidase-like, regulatory domain"/>
    <property type="match status" value="1"/>
</dbReference>
<evidence type="ECO:0000256" key="3">
    <source>
        <dbReference type="ARBA" id="ARBA00023157"/>
    </source>
</evidence>
<feature type="region of interest" description="Disordered" evidence="4">
    <location>
        <begin position="970"/>
        <end position="997"/>
    </location>
</feature>
<evidence type="ECO:0000313" key="7">
    <source>
        <dbReference type="Proteomes" id="UP000737171"/>
    </source>
</evidence>
<keyword evidence="3" id="KW-1015">Disulfide bond</keyword>
<evidence type="ECO:0000256" key="1">
    <source>
        <dbReference type="ARBA" id="ARBA00022536"/>
    </source>
</evidence>